<name>A0A016WHP2_9BILA</name>
<comment type="caution">
    <text evidence="1">The sequence shown here is derived from an EMBL/GenBank/DDBJ whole genome shotgun (WGS) entry which is preliminary data.</text>
</comment>
<evidence type="ECO:0000313" key="2">
    <source>
        <dbReference type="Proteomes" id="UP000024635"/>
    </source>
</evidence>
<reference evidence="2" key="1">
    <citation type="journal article" date="2015" name="Nat. Genet.">
        <title>The genome and transcriptome of the zoonotic hookworm Ancylostoma ceylanicum identify infection-specific gene families.</title>
        <authorList>
            <person name="Schwarz E.M."/>
            <person name="Hu Y."/>
            <person name="Antoshechkin I."/>
            <person name="Miller M.M."/>
            <person name="Sternberg P.W."/>
            <person name="Aroian R.V."/>
        </authorList>
    </citation>
    <scope>NUCLEOTIDE SEQUENCE</scope>
    <source>
        <strain evidence="2">HY135</strain>
    </source>
</reference>
<keyword evidence="2" id="KW-1185">Reference proteome</keyword>
<gene>
    <name evidence="1" type="primary">Acey_s0692.g1575</name>
    <name evidence="1" type="ORF">Y032_0692g1575</name>
</gene>
<dbReference type="AlphaFoldDB" id="A0A016WHP2"/>
<dbReference type="Proteomes" id="UP000024635">
    <property type="component" value="Unassembled WGS sequence"/>
</dbReference>
<evidence type="ECO:0000313" key="1">
    <source>
        <dbReference type="EMBL" id="EYC38812.1"/>
    </source>
</evidence>
<proteinExistence type="predicted"/>
<sequence>MIDPLTTARLTAPFEEVAPMNKKAPRVAKAQALFSRLSQLQDMKKRETLGEDAYSKEVELALEELLNS</sequence>
<protein>
    <submittedName>
        <fullName evidence="1">Uncharacterized protein</fullName>
    </submittedName>
</protein>
<dbReference type="EMBL" id="JARK01000292">
    <property type="protein sequence ID" value="EYC38812.1"/>
    <property type="molecule type" value="Genomic_DNA"/>
</dbReference>
<accession>A0A016WHP2</accession>
<organism evidence="1 2">
    <name type="scientific">Ancylostoma ceylanicum</name>
    <dbReference type="NCBI Taxonomy" id="53326"/>
    <lineage>
        <taxon>Eukaryota</taxon>
        <taxon>Metazoa</taxon>
        <taxon>Ecdysozoa</taxon>
        <taxon>Nematoda</taxon>
        <taxon>Chromadorea</taxon>
        <taxon>Rhabditida</taxon>
        <taxon>Rhabditina</taxon>
        <taxon>Rhabditomorpha</taxon>
        <taxon>Strongyloidea</taxon>
        <taxon>Ancylostomatidae</taxon>
        <taxon>Ancylostomatinae</taxon>
        <taxon>Ancylostoma</taxon>
    </lineage>
</organism>